<dbReference type="Pfam" id="PF26079">
    <property type="entry name" value="Baseplate_J_C"/>
    <property type="match status" value="1"/>
</dbReference>
<evidence type="ECO:0000259" key="4">
    <source>
        <dbReference type="Pfam" id="PF26079"/>
    </source>
</evidence>
<organism evidence="5 6">
    <name type="scientific">Clostridium thailandense</name>
    <dbReference type="NCBI Taxonomy" id="2794346"/>
    <lineage>
        <taxon>Bacteria</taxon>
        <taxon>Bacillati</taxon>
        <taxon>Bacillota</taxon>
        <taxon>Clostridia</taxon>
        <taxon>Eubacteriales</taxon>
        <taxon>Clostridiaceae</taxon>
        <taxon>Clostridium</taxon>
    </lineage>
</organism>
<evidence type="ECO:0000313" key="5">
    <source>
        <dbReference type="EMBL" id="MBV7275456.1"/>
    </source>
</evidence>
<keyword evidence="6" id="KW-1185">Reference proteome</keyword>
<evidence type="ECO:0000259" key="2">
    <source>
        <dbReference type="Pfam" id="PF04865"/>
    </source>
</evidence>
<dbReference type="InterPro" id="IPR006949">
    <property type="entry name" value="Barrel_Baseplate_J-like"/>
</dbReference>
<gene>
    <name evidence="5" type="ORF">I6U48_21370</name>
</gene>
<reference evidence="5" key="1">
    <citation type="submission" date="2020-12" db="EMBL/GenBank/DDBJ databases">
        <title>Clostridium thailandense sp. nov., a novel acetogenic bacterium isolated from peat land soil in Thailand.</title>
        <authorList>
            <person name="Chaikitkaew S."/>
            <person name="Birkeland N.K."/>
        </authorList>
    </citation>
    <scope>NUCLEOTIDE SEQUENCE</scope>
    <source>
        <strain evidence="5">PL3</strain>
    </source>
</reference>
<dbReference type="AlphaFoldDB" id="A0A949TXM8"/>
<proteinExistence type="inferred from homology"/>
<dbReference type="PANTHER" id="PTHR37829">
    <property type="entry name" value="PHAGE-LIKE ELEMENT PBSX PROTEIN XKDT"/>
    <property type="match status" value="1"/>
</dbReference>
<dbReference type="InterPro" id="IPR058530">
    <property type="entry name" value="Baseplate_J-like_C"/>
</dbReference>
<dbReference type="RefSeq" id="WP_218322508.1">
    <property type="nucleotide sequence ID" value="NZ_JAEEGC010000124.1"/>
</dbReference>
<dbReference type="EMBL" id="JAEEGC010000124">
    <property type="protein sequence ID" value="MBV7275456.1"/>
    <property type="molecule type" value="Genomic_DNA"/>
</dbReference>
<name>A0A949TXM8_9CLOT</name>
<dbReference type="PANTHER" id="PTHR37829:SF3">
    <property type="entry name" value="PROTEIN JAYE-RELATED"/>
    <property type="match status" value="1"/>
</dbReference>
<dbReference type="Proteomes" id="UP000694308">
    <property type="component" value="Unassembled WGS sequence"/>
</dbReference>
<evidence type="ECO:0000259" key="3">
    <source>
        <dbReference type="Pfam" id="PF26078"/>
    </source>
</evidence>
<feature type="domain" description="Baseplate J-like central" evidence="3">
    <location>
        <begin position="189"/>
        <end position="259"/>
    </location>
</feature>
<feature type="domain" description="Baseplate J-like C-terminal" evidence="4">
    <location>
        <begin position="266"/>
        <end position="351"/>
    </location>
</feature>
<sequence length="353" mass="38111">MYSEDYKIILNRMLNNVSNDIDKTEGFLVQDALSPASMEFSNAYSKLDEVLNKVFAHTAAKNGFSEELEKRCEEFGITRKPGTPSVGQVSFTGNENTAIPIGTIVQTSGGLQYYTTDNGTIQGGNAAVNIQALKVGNAYNVPANTINKLPVQIVGITGVTNTEPTTGGTEIESNEELLNRLLLQVQKPATSGNINHYKIWATEVNGVGDAIVIPTWNGSGTVKVIILDSNKHSPSQKLIDEVTAHIEEERPIGAEVTIAGAVEIPIDISVTLQLESGADINSVREEIEKGISNYLNGIAFKSSLVRYTRIENVLLDISRIVDYSNLKVNDDFLNIEIPQGNVASLGMVTVNAA</sequence>
<evidence type="ECO:0000313" key="6">
    <source>
        <dbReference type="Proteomes" id="UP000694308"/>
    </source>
</evidence>
<evidence type="ECO:0000256" key="1">
    <source>
        <dbReference type="ARBA" id="ARBA00038087"/>
    </source>
</evidence>
<dbReference type="InterPro" id="IPR052399">
    <property type="entry name" value="Phage_Baseplate_Assmbl_Protein"/>
</dbReference>
<comment type="caution">
    <text evidence="5">The sequence shown here is derived from an EMBL/GenBank/DDBJ whole genome shotgun (WGS) entry which is preliminary data.</text>
</comment>
<dbReference type="Pfam" id="PF26078">
    <property type="entry name" value="Baseplate_J_M"/>
    <property type="match status" value="1"/>
</dbReference>
<comment type="similarity">
    <text evidence="1">Belongs to the Mu gp47/PBSX XkdT family.</text>
</comment>
<feature type="domain" description="Baseplate protein J-like barrel" evidence="2">
    <location>
        <begin position="89"/>
        <end position="168"/>
    </location>
</feature>
<protein>
    <submittedName>
        <fullName evidence="5">Baseplate J/gp47 family protein</fullName>
    </submittedName>
</protein>
<dbReference type="Pfam" id="PF04865">
    <property type="entry name" value="Baseplate_J"/>
    <property type="match status" value="1"/>
</dbReference>
<accession>A0A949TXM8</accession>
<dbReference type="InterPro" id="IPR058531">
    <property type="entry name" value="Baseplate_J_M"/>
</dbReference>